<protein>
    <submittedName>
        <fullName evidence="1">Uncharacterized protein</fullName>
    </submittedName>
</protein>
<name>A0AAJ1U1R3_9ACTN</name>
<proteinExistence type="predicted"/>
<gene>
    <name evidence="1" type="ORF">QE405_000195</name>
</gene>
<dbReference type="Proteomes" id="UP001239215">
    <property type="component" value="Unassembled WGS sequence"/>
</dbReference>
<dbReference type="EMBL" id="JAUTAN010000001">
    <property type="protein sequence ID" value="MDQ1102911.1"/>
    <property type="molecule type" value="Genomic_DNA"/>
</dbReference>
<evidence type="ECO:0000313" key="2">
    <source>
        <dbReference type="Proteomes" id="UP001239215"/>
    </source>
</evidence>
<dbReference type="AlphaFoldDB" id="A0AAJ1U1R3"/>
<dbReference type="RefSeq" id="WP_307198361.1">
    <property type="nucleotide sequence ID" value="NZ_JAUTAN010000001.1"/>
</dbReference>
<dbReference type="SUPFAM" id="SSF160379">
    <property type="entry name" value="SP0830-like"/>
    <property type="match status" value="1"/>
</dbReference>
<accession>A0AAJ1U1R3</accession>
<reference evidence="1" key="1">
    <citation type="submission" date="2023-07" db="EMBL/GenBank/DDBJ databases">
        <title>Functional and genomic diversity of the sorghum phyllosphere microbiome.</title>
        <authorList>
            <person name="Shade A."/>
        </authorList>
    </citation>
    <scope>NUCLEOTIDE SEQUENCE</scope>
    <source>
        <strain evidence="1">SORGH_AS_1067</strain>
    </source>
</reference>
<organism evidence="1 2">
    <name type="scientific">Nocardioides zeae</name>
    <dbReference type="NCBI Taxonomy" id="1457234"/>
    <lineage>
        <taxon>Bacteria</taxon>
        <taxon>Bacillati</taxon>
        <taxon>Actinomycetota</taxon>
        <taxon>Actinomycetes</taxon>
        <taxon>Propionibacteriales</taxon>
        <taxon>Nocardioidaceae</taxon>
        <taxon>Nocardioides</taxon>
    </lineage>
</organism>
<sequence>MVGRAAHLTLLEGYQQARLDNNRIEKVLGVRGTNRNLTVVRRLAADWT</sequence>
<evidence type="ECO:0000313" key="1">
    <source>
        <dbReference type="EMBL" id="MDQ1102911.1"/>
    </source>
</evidence>
<comment type="caution">
    <text evidence="1">The sequence shown here is derived from an EMBL/GenBank/DDBJ whole genome shotgun (WGS) entry which is preliminary data.</text>
</comment>